<evidence type="ECO:0000313" key="2">
    <source>
        <dbReference type="Proteomes" id="UP000789920"/>
    </source>
</evidence>
<comment type="caution">
    <text evidence="1">The sequence shown here is derived from an EMBL/GenBank/DDBJ whole genome shotgun (WGS) entry which is preliminary data.</text>
</comment>
<gene>
    <name evidence="1" type="ORF">RPERSI_LOCUS18699</name>
</gene>
<name>A0ACA9RCV0_9GLOM</name>
<accession>A0ACA9RCV0</accession>
<dbReference type="Proteomes" id="UP000789920">
    <property type="component" value="Unassembled WGS sequence"/>
</dbReference>
<reference evidence="1" key="1">
    <citation type="submission" date="2021-06" db="EMBL/GenBank/DDBJ databases">
        <authorList>
            <person name="Kallberg Y."/>
            <person name="Tangrot J."/>
            <person name="Rosling A."/>
        </authorList>
    </citation>
    <scope>NUCLEOTIDE SEQUENCE</scope>
    <source>
        <strain evidence="1">MA461A</strain>
    </source>
</reference>
<proteinExistence type="predicted"/>
<keyword evidence="2" id="KW-1185">Reference proteome</keyword>
<evidence type="ECO:0000313" key="1">
    <source>
        <dbReference type="EMBL" id="CAG8788403.1"/>
    </source>
</evidence>
<dbReference type="EMBL" id="CAJVQC010049995">
    <property type="protein sequence ID" value="CAG8788403.1"/>
    <property type="molecule type" value="Genomic_DNA"/>
</dbReference>
<feature type="non-terminal residue" evidence="1">
    <location>
        <position position="41"/>
    </location>
</feature>
<organism evidence="1 2">
    <name type="scientific">Racocetra persica</name>
    <dbReference type="NCBI Taxonomy" id="160502"/>
    <lineage>
        <taxon>Eukaryota</taxon>
        <taxon>Fungi</taxon>
        <taxon>Fungi incertae sedis</taxon>
        <taxon>Mucoromycota</taxon>
        <taxon>Glomeromycotina</taxon>
        <taxon>Glomeromycetes</taxon>
        <taxon>Diversisporales</taxon>
        <taxon>Gigasporaceae</taxon>
        <taxon>Racocetra</taxon>
    </lineage>
</organism>
<sequence length="41" mass="4840">IKRDDNTWLVYDTYQLTVLEHHKNMVLLVLKQNQVAIPSTT</sequence>
<protein>
    <submittedName>
        <fullName evidence="1">14858_t:CDS:1</fullName>
    </submittedName>
</protein>
<feature type="non-terminal residue" evidence="1">
    <location>
        <position position="1"/>
    </location>
</feature>